<name>A0A834Z001_TETSI</name>
<proteinExistence type="predicted"/>
<keyword evidence="1" id="KW-1133">Transmembrane helix</keyword>
<dbReference type="EMBL" id="JABCRI010000012">
    <property type="protein sequence ID" value="KAF8396705.1"/>
    <property type="molecule type" value="Genomic_DNA"/>
</dbReference>
<comment type="caution">
    <text evidence="2">The sequence shown here is derived from an EMBL/GenBank/DDBJ whole genome shotgun (WGS) entry which is preliminary data.</text>
</comment>
<evidence type="ECO:0000313" key="3">
    <source>
        <dbReference type="Proteomes" id="UP000655225"/>
    </source>
</evidence>
<protein>
    <submittedName>
        <fullName evidence="2">Uncharacterized protein</fullName>
    </submittedName>
</protein>
<feature type="transmembrane region" description="Helical" evidence="1">
    <location>
        <begin position="189"/>
        <end position="206"/>
    </location>
</feature>
<keyword evidence="1" id="KW-0472">Membrane</keyword>
<accession>A0A834Z001</accession>
<keyword evidence="1" id="KW-0812">Transmembrane</keyword>
<evidence type="ECO:0000313" key="2">
    <source>
        <dbReference type="EMBL" id="KAF8396705.1"/>
    </source>
</evidence>
<gene>
    <name evidence="2" type="ORF">HHK36_018332</name>
</gene>
<reference evidence="2 3" key="1">
    <citation type="submission" date="2020-04" db="EMBL/GenBank/DDBJ databases">
        <title>Plant Genome Project.</title>
        <authorList>
            <person name="Zhang R.-G."/>
        </authorList>
    </citation>
    <scope>NUCLEOTIDE SEQUENCE [LARGE SCALE GENOMIC DNA]</scope>
    <source>
        <strain evidence="2">YNK0</strain>
        <tissue evidence="2">Leaf</tissue>
    </source>
</reference>
<keyword evidence="3" id="KW-1185">Reference proteome</keyword>
<organism evidence="2 3">
    <name type="scientific">Tetracentron sinense</name>
    <name type="common">Spur-leaf</name>
    <dbReference type="NCBI Taxonomy" id="13715"/>
    <lineage>
        <taxon>Eukaryota</taxon>
        <taxon>Viridiplantae</taxon>
        <taxon>Streptophyta</taxon>
        <taxon>Embryophyta</taxon>
        <taxon>Tracheophyta</taxon>
        <taxon>Spermatophyta</taxon>
        <taxon>Magnoliopsida</taxon>
        <taxon>Trochodendrales</taxon>
        <taxon>Trochodendraceae</taxon>
        <taxon>Tetracentron</taxon>
    </lineage>
</organism>
<evidence type="ECO:0000256" key="1">
    <source>
        <dbReference type="SAM" id="Phobius"/>
    </source>
</evidence>
<dbReference type="Proteomes" id="UP000655225">
    <property type="component" value="Unassembled WGS sequence"/>
</dbReference>
<dbReference type="AlphaFoldDB" id="A0A834Z001"/>
<sequence length="234" mass="27035">MRNWWFLNSTGEANLFVLDLCISDERKTRTMQDQGVLDFDARVDVPFHQFSLIWDRELGKYSYGAAEGVFFCHVLSSSSVIVSVLNWWFLNSIGEASCLFWISAYLMSERLRVQSVSLLLMYMDSLFIVLETMQDQTEEASLFVLDLCIFDERKTRDDARPQVVLDFETGEASLYVLDLCMSGERKTQGSICSLLLMYMGILYFTVLENSMPEPYLGTRRPNDFLGRLDVTRFS</sequence>